<name>A0A5C8GFI8_9SPIR</name>
<dbReference type="RefSeq" id="WP_147560345.1">
    <property type="nucleotide sequence ID" value="NZ_SAYK01000004.1"/>
</dbReference>
<dbReference type="Proteomes" id="UP000322188">
    <property type="component" value="Unassembled WGS sequence"/>
</dbReference>
<accession>A0A5C8GFI8</accession>
<dbReference type="AlphaFoldDB" id="A0A5C8GFI8"/>
<comment type="caution">
    <text evidence="1">The sequence shown here is derived from an EMBL/GenBank/DDBJ whole genome shotgun (WGS) entry which is preliminary data.</text>
</comment>
<dbReference type="EMBL" id="SAYK01000004">
    <property type="protein sequence ID" value="TXJ60705.1"/>
    <property type="molecule type" value="Genomic_DNA"/>
</dbReference>
<organism evidence="1 2">
    <name type="scientific">Brachyspira aalborgi</name>
    <dbReference type="NCBI Taxonomy" id="29522"/>
    <lineage>
        <taxon>Bacteria</taxon>
        <taxon>Pseudomonadati</taxon>
        <taxon>Spirochaetota</taxon>
        <taxon>Spirochaetia</taxon>
        <taxon>Brachyspirales</taxon>
        <taxon>Brachyspiraceae</taxon>
        <taxon>Brachyspira</taxon>
    </lineage>
</organism>
<evidence type="ECO:0000313" key="2">
    <source>
        <dbReference type="Proteomes" id="UP000322188"/>
    </source>
</evidence>
<sequence>MHHGKAYTILPNGENAHITIEPKEWYHNLMKNYFDIIISLKARNPINSIVITFNINKTIFNKYNKILKLDINDNLQMKYIFGRKITKKQMQKITKYIPIKFIKNFLTSGFIDLTDINIIKSIS</sequence>
<proteinExistence type="predicted"/>
<evidence type="ECO:0000313" key="1">
    <source>
        <dbReference type="EMBL" id="TXJ60705.1"/>
    </source>
</evidence>
<reference evidence="1 2" key="1">
    <citation type="journal article" date="1992" name="Lakartidningen">
        <title>[Penicillin V and not amoxicillin is the first choice preparation in acute otitis].</title>
        <authorList>
            <person name="Kamme C."/>
            <person name="Lundgren K."/>
            <person name="Prellner K."/>
        </authorList>
    </citation>
    <scope>NUCLEOTIDE SEQUENCE [LARGE SCALE GENOMIC DNA]</scope>
    <source>
        <strain evidence="1 2">PC2022III</strain>
    </source>
</reference>
<gene>
    <name evidence="1" type="ORF">EPJ74_05735</name>
</gene>
<dbReference type="GeneID" id="61066809"/>
<protein>
    <submittedName>
        <fullName evidence="1">Uncharacterized protein</fullName>
    </submittedName>
</protein>